<evidence type="ECO:0000313" key="1">
    <source>
        <dbReference type="EMBL" id="KKN30674.1"/>
    </source>
</evidence>
<dbReference type="AlphaFoldDB" id="A0A0F9PKF3"/>
<proteinExistence type="predicted"/>
<reference evidence="1" key="1">
    <citation type="journal article" date="2015" name="Nature">
        <title>Complex archaea that bridge the gap between prokaryotes and eukaryotes.</title>
        <authorList>
            <person name="Spang A."/>
            <person name="Saw J.H."/>
            <person name="Jorgensen S.L."/>
            <person name="Zaremba-Niedzwiedzka K."/>
            <person name="Martijn J."/>
            <person name="Lind A.E."/>
            <person name="van Eijk R."/>
            <person name="Schleper C."/>
            <person name="Guy L."/>
            <person name="Ettema T.J."/>
        </authorList>
    </citation>
    <scope>NUCLEOTIDE SEQUENCE</scope>
</reference>
<organism evidence="1">
    <name type="scientific">marine sediment metagenome</name>
    <dbReference type="NCBI Taxonomy" id="412755"/>
    <lineage>
        <taxon>unclassified sequences</taxon>
        <taxon>metagenomes</taxon>
        <taxon>ecological metagenomes</taxon>
    </lineage>
</organism>
<protein>
    <submittedName>
        <fullName evidence="1">Uncharacterized protein</fullName>
    </submittedName>
</protein>
<accession>A0A0F9PKF3</accession>
<gene>
    <name evidence="1" type="ORF">LCGC14_0831830</name>
</gene>
<comment type="caution">
    <text evidence="1">The sequence shown here is derived from an EMBL/GenBank/DDBJ whole genome shotgun (WGS) entry which is preliminary data.</text>
</comment>
<name>A0A0F9PKF3_9ZZZZ</name>
<sequence length="138" mass="16246">MTVTEQIDAKRTELILVANPMDVMAGSIDIDAELHKLSHNLKILVNLIYLSGSESTMLKQIYYRGRFDMMRSVTKEELKDLGVVPSQKDQFVKTALHQERADWENMEHQRKYFDNTYTTYVERINVYKKTRLKTNELQ</sequence>
<dbReference type="EMBL" id="LAZR01002389">
    <property type="protein sequence ID" value="KKN30674.1"/>
    <property type="molecule type" value="Genomic_DNA"/>
</dbReference>